<accession>A0A562PEC9</accession>
<gene>
    <name evidence="2" type="ORF">IQ26_00351</name>
</gene>
<reference evidence="2 3" key="1">
    <citation type="journal article" date="2015" name="Stand. Genomic Sci.">
        <title>Genomic Encyclopedia of Bacterial and Archaeal Type Strains, Phase III: the genomes of soil and plant-associated and newly described type strains.</title>
        <authorList>
            <person name="Whitman W.B."/>
            <person name="Woyke T."/>
            <person name="Klenk H.P."/>
            <person name="Zhou Y."/>
            <person name="Lilburn T.G."/>
            <person name="Beck B.J."/>
            <person name="De Vos P."/>
            <person name="Vandamme P."/>
            <person name="Eisen J.A."/>
            <person name="Garrity G."/>
            <person name="Hugenholtz P."/>
            <person name="Kyrpides N.C."/>
        </authorList>
    </citation>
    <scope>NUCLEOTIDE SEQUENCE [LARGE SCALE GENOMIC DNA]</scope>
    <source>
        <strain evidence="2 3">CGMCC 1.2546</strain>
    </source>
</reference>
<proteinExistence type="predicted"/>
<dbReference type="Gene3D" id="3.40.630.30">
    <property type="match status" value="1"/>
</dbReference>
<dbReference type="PROSITE" id="PS51186">
    <property type="entry name" value="GNAT"/>
    <property type="match status" value="1"/>
</dbReference>
<dbReference type="InterPro" id="IPR016181">
    <property type="entry name" value="Acyl_CoA_acyltransferase"/>
</dbReference>
<feature type="domain" description="N-acetyltransferase" evidence="1">
    <location>
        <begin position="20"/>
        <end position="208"/>
    </location>
</feature>
<dbReference type="SUPFAM" id="SSF55729">
    <property type="entry name" value="Acyl-CoA N-acyltransferases (Nat)"/>
    <property type="match status" value="1"/>
</dbReference>
<dbReference type="AlphaFoldDB" id="A0A562PEC9"/>
<protein>
    <submittedName>
        <fullName evidence="2">Acetyltransferase (GNAT) family protein</fullName>
    </submittedName>
</protein>
<organism evidence="2 3">
    <name type="scientific">Mesorhizobium tianshanense</name>
    <dbReference type="NCBI Taxonomy" id="39844"/>
    <lineage>
        <taxon>Bacteria</taxon>
        <taxon>Pseudomonadati</taxon>
        <taxon>Pseudomonadota</taxon>
        <taxon>Alphaproteobacteria</taxon>
        <taxon>Hyphomicrobiales</taxon>
        <taxon>Phyllobacteriaceae</taxon>
        <taxon>Mesorhizobium</taxon>
    </lineage>
</organism>
<comment type="caution">
    <text evidence="2">The sequence shown here is derived from an EMBL/GenBank/DDBJ whole genome shotgun (WGS) entry which is preliminary data.</text>
</comment>
<dbReference type="EMBL" id="VLKT01000002">
    <property type="protein sequence ID" value="TWI42590.1"/>
    <property type="molecule type" value="Genomic_DNA"/>
</dbReference>
<dbReference type="GO" id="GO:0016747">
    <property type="term" value="F:acyltransferase activity, transferring groups other than amino-acyl groups"/>
    <property type="evidence" value="ECO:0007669"/>
    <property type="project" value="InterPro"/>
</dbReference>
<dbReference type="CDD" id="cd04301">
    <property type="entry name" value="NAT_SF"/>
    <property type="match status" value="1"/>
</dbReference>
<evidence type="ECO:0000313" key="2">
    <source>
        <dbReference type="EMBL" id="TWI42590.1"/>
    </source>
</evidence>
<keyword evidence="2" id="KW-0808">Transferase</keyword>
<sequence>MVRQDGRRDKRRAARELMNTTIAPLVPELWADFEDLFGKQGACYGCWCTHFRLAPAVRRASNRERNKDHIKARIEDGPPPGLLAFEGGKAVGWMQIGPRADVPEWNNKGRGSAPVDPADAFDPGVWAISCFFIRTKARGRGVTHRLVAGGIEFARQNGARLIEACPIDLSKDSRSIGLFVGSSRVFEKAGFERLVERKAGRPLMRLVL</sequence>
<dbReference type="InterPro" id="IPR000182">
    <property type="entry name" value="GNAT_dom"/>
</dbReference>
<dbReference type="Pfam" id="PF00583">
    <property type="entry name" value="Acetyltransf_1"/>
    <property type="match status" value="1"/>
</dbReference>
<dbReference type="Proteomes" id="UP000317122">
    <property type="component" value="Unassembled WGS sequence"/>
</dbReference>
<evidence type="ECO:0000313" key="3">
    <source>
        <dbReference type="Proteomes" id="UP000317122"/>
    </source>
</evidence>
<name>A0A562PEC9_9HYPH</name>
<keyword evidence="3" id="KW-1185">Reference proteome</keyword>
<evidence type="ECO:0000259" key="1">
    <source>
        <dbReference type="PROSITE" id="PS51186"/>
    </source>
</evidence>